<keyword evidence="4" id="KW-1185">Reference proteome</keyword>
<evidence type="ECO:0000313" key="3">
    <source>
        <dbReference type="EMBL" id="AEK59728.1"/>
    </source>
</evidence>
<accession>F9ZUA9</accession>
<feature type="domain" description="Transposase IS204/IS1001/IS1096/IS1165 zinc-finger" evidence="2">
    <location>
        <begin position="58"/>
        <end position="100"/>
    </location>
</feature>
<evidence type="ECO:0000259" key="2">
    <source>
        <dbReference type="Pfam" id="PF14690"/>
    </source>
</evidence>
<dbReference type="InterPro" id="IPR047951">
    <property type="entry name" value="Transpos_ISL3"/>
</dbReference>
<gene>
    <name evidence="3" type="ordered locus">Atc_m197</name>
</gene>
<dbReference type="InterPro" id="IPR029261">
    <property type="entry name" value="Transposase_Znf"/>
</dbReference>
<dbReference type="HOGENOM" id="CLU_041900_0_1_6"/>
<protein>
    <submittedName>
        <fullName evidence="3">ISAtfe-like protein</fullName>
    </submittedName>
</protein>
<dbReference type="AlphaFoldDB" id="F9ZUA9"/>
<sequence length="357" mass="40653">MMGVYCGGDLGTGIIQEQRLFTLALGLVPPWALDDVRLTVEGKWPAPHVNFPKGSFFPCPVCGQDCPLHDTQEKVWRHLDFSQHAAYLHAQGPRVQYSEHGVHLVPVGIVAGVVRETDNRLWRVLEHYVEKARATVGNRRGHDYITLFVDLVAKRLLCSRTGEVAKTFKAFAEVLQLYGGSAEAIMDISMDLSPAFQKGAAEHLPRAQVTFDRFYRLELINEAVGAVRKGEAHNRPSLEKTRSLWLKNPGKLIAKQSKRLQDLLEEQNLRTAQAYQFRLTFQEIFTIQNRHHGAYTLMNHWDWVLRWFESQITKGILERFDSLLQSAKAKARGYRTHKNFIAIACLILGKLDLRLTT</sequence>
<dbReference type="Pfam" id="PF14690">
    <property type="entry name" value="Zn_ribbon_ISL3"/>
    <property type="match status" value="1"/>
</dbReference>
<keyword evidence="3" id="KW-0614">Plasmid</keyword>
<dbReference type="Pfam" id="PF01610">
    <property type="entry name" value="DDE_Tnp_ISL3"/>
    <property type="match status" value="1"/>
</dbReference>
<dbReference type="EMBL" id="CP002574">
    <property type="protein sequence ID" value="AEK59728.1"/>
    <property type="molecule type" value="Genomic_DNA"/>
</dbReference>
<feature type="domain" description="Transposase IS204/IS1001/IS1096/IS1165 DDE" evidence="1">
    <location>
        <begin position="139"/>
        <end position="296"/>
    </location>
</feature>
<name>F9ZUA9_ACICS</name>
<reference evidence="3 4" key="1">
    <citation type="journal article" date="2011" name="J. Genet. Genomics">
        <title>Unraveling the Acidithiobacillus caldus complete genome and its central metabolisms for carbon assimilation.</title>
        <authorList>
            <person name="You X.Y."/>
            <person name="Guo X."/>
            <person name="Zheng H.J."/>
            <person name="Zhang M.J."/>
            <person name="Liu L.J."/>
            <person name="Zhu Y.Q."/>
            <person name="Zhu B."/>
            <person name="Wang S.Y."/>
            <person name="Zhao G.P."/>
            <person name="Poetsch A."/>
            <person name="Jiang C.Y."/>
            <person name="Liu S.J."/>
        </authorList>
    </citation>
    <scope>NUCLEOTIDE SEQUENCE [LARGE SCALE GENOMIC DNA]</scope>
    <source>
        <strain evidence="3 4">SM-1</strain>
        <plasmid evidence="4">Plasmid megaplasmid</plasmid>
    </source>
</reference>
<evidence type="ECO:0000313" key="4">
    <source>
        <dbReference type="Proteomes" id="UP000006135"/>
    </source>
</evidence>
<dbReference type="Proteomes" id="UP000006135">
    <property type="component" value="Plasmid megaplasmid"/>
</dbReference>
<organism evidence="3 4">
    <name type="scientific">Acidithiobacillus caldus (strain SM-1)</name>
    <dbReference type="NCBI Taxonomy" id="990288"/>
    <lineage>
        <taxon>Bacteria</taxon>
        <taxon>Pseudomonadati</taxon>
        <taxon>Pseudomonadota</taxon>
        <taxon>Acidithiobacillia</taxon>
        <taxon>Acidithiobacillales</taxon>
        <taxon>Acidithiobacillaceae</taxon>
        <taxon>Acidithiobacillus</taxon>
    </lineage>
</organism>
<proteinExistence type="predicted"/>
<dbReference type="PANTHER" id="PTHR33498:SF1">
    <property type="entry name" value="TRANSPOSASE FOR INSERTION SEQUENCE ELEMENT IS1557"/>
    <property type="match status" value="1"/>
</dbReference>
<dbReference type="KEGG" id="acu:Atc_m197"/>
<evidence type="ECO:0000259" key="1">
    <source>
        <dbReference type="Pfam" id="PF01610"/>
    </source>
</evidence>
<geneLocation type="plasmid" evidence="3 4">
    <name>megaplasmid</name>
</geneLocation>
<dbReference type="PANTHER" id="PTHR33498">
    <property type="entry name" value="TRANSPOSASE FOR INSERTION SEQUENCE ELEMENT IS1557"/>
    <property type="match status" value="1"/>
</dbReference>
<dbReference type="InterPro" id="IPR002560">
    <property type="entry name" value="Transposase_DDE"/>
</dbReference>